<dbReference type="Proteomes" id="UP001064048">
    <property type="component" value="Chromosome Z"/>
</dbReference>
<evidence type="ECO:0000313" key="1">
    <source>
        <dbReference type="EMBL" id="KAI8429931.1"/>
    </source>
</evidence>
<accession>A0ACC0K0W5</accession>
<protein>
    <submittedName>
        <fullName evidence="1">Uncharacterized protein</fullName>
    </submittedName>
</protein>
<evidence type="ECO:0000313" key="2">
    <source>
        <dbReference type="Proteomes" id="UP001064048"/>
    </source>
</evidence>
<reference evidence="1 2" key="1">
    <citation type="journal article" date="2022" name="Genome Biol. Evol.">
        <title>The Spruce Budworm Genome: Reconstructing the Evolutionary History of Antifreeze Proteins.</title>
        <authorList>
            <person name="Beliveau C."/>
            <person name="Gagne P."/>
            <person name="Picq S."/>
            <person name="Vernygora O."/>
            <person name="Keeling C.I."/>
            <person name="Pinkney K."/>
            <person name="Doucet D."/>
            <person name="Wen F."/>
            <person name="Johnston J.S."/>
            <person name="Maaroufi H."/>
            <person name="Boyle B."/>
            <person name="Laroche J."/>
            <person name="Dewar K."/>
            <person name="Juretic N."/>
            <person name="Blackburn G."/>
            <person name="Nisole A."/>
            <person name="Brunet B."/>
            <person name="Brandao M."/>
            <person name="Lumley L."/>
            <person name="Duan J."/>
            <person name="Quan G."/>
            <person name="Lucarotti C.J."/>
            <person name="Roe A.D."/>
            <person name="Sperling F.A.H."/>
            <person name="Levesque R.C."/>
            <person name="Cusson M."/>
        </authorList>
    </citation>
    <scope>NUCLEOTIDE SEQUENCE [LARGE SCALE GENOMIC DNA]</scope>
    <source>
        <strain evidence="1">Glfc:IPQL:Cfum</strain>
    </source>
</reference>
<dbReference type="EMBL" id="CM046131">
    <property type="protein sequence ID" value="KAI8429931.1"/>
    <property type="molecule type" value="Genomic_DNA"/>
</dbReference>
<comment type="caution">
    <text evidence="1">The sequence shown here is derived from an EMBL/GenBank/DDBJ whole genome shotgun (WGS) entry which is preliminary data.</text>
</comment>
<gene>
    <name evidence="1" type="ORF">MSG28_000400</name>
</gene>
<organism evidence="1 2">
    <name type="scientific">Choristoneura fumiferana</name>
    <name type="common">Spruce budworm moth</name>
    <name type="synonym">Archips fumiferana</name>
    <dbReference type="NCBI Taxonomy" id="7141"/>
    <lineage>
        <taxon>Eukaryota</taxon>
        <taxon>Metazoa</taxon>
        <taxon>Ecdysozoa</taxon>
        <taxon>Arthropoda</taxon>
        <taxon>Hexapoda</taxon>
        <taxon>Insecta</taxon>
        <taxon>Pterygota</taxon>
        <taxon>Neoptera</taxon>
        <taxon>Endopterygota</taxon>
        <taxon>Lepidoptera</taxon>
        <taxon>Glossata</taxon>
        <taxon>Ditrysia</taxon>
        <taxon>Tortricoidea</taxon>
        <taxon>Tortricidae</taxon>
        <taxon>Tortricinae</taxon>
        <taxon>Choristoneura</taxon>
    </lineage>
</organism>
<name>A0ACC0K0W5_CHOFU</name>
<keyword evidence="2" id="KW-1185">Reference proteome</keyword>
<sequence length="735" mass="84510">MFLKILSILCASTLPFLFSLKGDFVFDDSEAIVKNEAVKSESWLYSFHTDYWGTNISSNLSHKSYRPLTVWSFRLNYLLSGKSLSAVDFKVTNLICHIISCLLLWLMLENVLGRLRVQKCKRCIDVGWWATLLFCVHPVHVEAVCGAVGRADLLAAVTCFLAFLSYNIASFKTHKQYLYLLTSIIMAAMSMLFKENGITILGVCLCYEFILKYKEGKRTKKKSLQEDLSLRLFLSAESIIRMTVLVLAILLLLYGRWIIMGRAVPNFNETDNPAAFSDSKLIKMGTFSYLYFLNALLLVWPQWLCYDWSMGCVPLIDHFPDYRLIFVVIMYIYGASLVMKIFNGRKKESSRITLLALSLMVTPFLPAANIFYPVGFVVAERVLYIPSAGYCLLMVVGLNRMSHSTIFTRKIIYSSFSFLVCVFALKSYERSFAWQNEHKLFLSGLSVCPLNAKVHYNVAKVADAKHHTDLALAEYREAIRQNFPAAWMNLGILLASKKQYQEAKKAYENALKYRHNYPDCLYNLGNLYLDTNKSSYALETWMLAIKLKPTHKLAWTNILALLDNTGQLDKAQQIIPSALSFLPEVPSVRFAIANIYGKMGQYEMAERHFLKTIELLGPKCNSKNVNNVFERLCYECATEARRPVSQEGSQKPCFGEYRCGACGRSWTSRLCWPRNYQSCMRCRQPVYPYNWRELTPLDKMNAPKQEHQREYCQKCQEVGYYCGNYARLHEKLQKE</sequence>
<proteinExistence type="predicted"/>